<dbReference type="PROSITE" id="PS51257">
    <property type="entry name" value="PROKAR_LIPOPROTEIN"/>
    <property type="match status" value="1"/>
</dbReference>
<dbReference type="eggNOG" id="ENOG502ZH0F">
    <property type="taxonomic scope" value="Bacteria"/>
</dbReference>
<sequence length="145" mass="15533">MRPRRLWEGAIIVLAAGLLTACGGPEDEEAPATAAVDAAAATEADQRAQEQAAIPPKPDEDTAAAYIAALKAINPEITKDREPERLVDRGRDQCATIKTFPNEPEKVVMYTNMRFTSPGHPDGFGKATAKQINAVIVEHLCPDLA</sequence>
<dbReference type="HOGENOM" id="CLU_152366_0_0_11"/>
<accession>I0H9L5</accession>
<dbReference type="Proteomes" id="UP000007882">
    <property type="component" value="Chromosome"/>
</dbReference>
<evidence type="ECO:0008006" key="4">
    <source>
        <dbReference type="Google" id="ProtNLM"/>
    </source>
</evidence>
<dbReference type="RefSeq" id="WP_014444596.1">
    <property type="nucleotide sequence ID" value="NC_017093.1"/>
</dbReference>
<evidence type="ECO:0000313" key="3">
    <source>
        <dbReference type="Proteomes" id="UP000007882"/>
    </source>
</evidence>
<dbReference type="STRING" id="512565.AMIS_44820"/>
<gene>
    <name evidence="2" type="ordered locus">AMIS_44820</name>
</gene>
<dbReference type="KEGG" id="ams:AMIS_44820"/>
<dbReference type="EMBL" id="AP012319">
    <property type="protein sequence ID" value="BAL89702.1"/>
    <property type="molecule type" value="Genomic_DNA"/>
</dbReference>
<name>I0H9L5_ACTM4</name>
<proteinExistence type="predicted"/>
<protein>
    <recommendedName>
        <fullName evidence="4">DUF732 domain-containing protein</fullName>
    </recommendedName>
</protein>
<dbReference type="OrthoDB" id="3297420at2"/>
<evidence type="ECO:0000256" key="1">
    <source>
        <dbReference type="SAM" id="MobiDB-lite"/>
    </source>
</evidence>
<reference evidence="2 3" key="1">
    <citation type="submission" date="2012-02" db="EMBL/GenBank/DDBJ databases">
        <title>Complete genome sequence of Actinoplanes missouriensis 431 (= NBRC 102363).</title>
        <authorList>
            <person name="Ohnishi Y."/>
            <person name="Ishikawa J."/>
            <person name="Sekine M."/>
            <person name="Hosoyama A."/>
            <person name="Harada T."/>
            <person name="Narita H."/>
            <person name="Hata T."/>
            <person name="Konno Y."/>
            <person name="Tutikane K."/>
            <person name="Fujita N."/>
            <person name="Horinouchi S."/>
            <person name="Hayakawa M."/>
        </authorList>
    </citation>
    <scope>NUCLEOTIDE SEQUENCE [LARGE SCALE GENOMIC DNA]</scope>
    <source>
        <strain evidence="3">ATCC 14538 / DSM 43046 / CBS 188.64 / JCM 3121 / NBRC 102363 / NCIMB 12654 / NRRL B-3342 / UNCC 431</strain>
    </source>
</reference>
<organism evidence="2 3">
    <name type="scientific">Actinoplanes missouriensis (strain ATCC 14538 / DSM 43046 / CBS 188.64 / JCM 3121 / NBRC 102363 / NCIMB 12654 / NRRL B-3342 / UNCC 431)</name>
    <dbReference type="NCBI Taxonomy" id="512565"/>
    <lineage>
        <taxon>Bacteria</taxon>
        <taxon>Bacillati</taxon>
        <taxon>Actinomycetota</taxon>
        <taxon>Actinomycetes</taxon>
        <taxon>Micromonosporales</taxon>
        <taxon>Micromonosporaceae</taxon>
        <taxon>Actinoplanes</taxon>
    </lineage>
</organism>
<feature type="compositionally biased region" description="Low complexity" evidence="1">
    <location>
        <begin position="31"/>
        <end position="53"/>
    </location>
</feature>
<evidence type="ECO:0000313" key="2">
    <source>
        <dbReference type="EMBL" id="BAL89702.1"/>
    </source>
</evidence>
<dbReference type="PATRIC" id="fig|512565.3.peg.4464"/>
<keyword evidence="3" id="KW-1185">Reference proteome</keyword>
<feature type="region of interest" description="Disordered" evidence="1">
    <location>
        <begin position="26"/>
        <end position="59"/>
    </location>
</feature>
<dbReference type="AlphaFoldDB" id="I0H9L5"/>